<gene>
    <name evidence="1" type="ORF">ERS007661_04122</name>
</gene>
<proteinExistence type="predicted"/>
<dbReference type="AlphaFoldDB" id="A0A655FXE3"/>
<organism evidence="1 2">
    <name type="scientific">Mycobacterium tuberculosis</name>
    <dbReference type="NCBI Taxonomy" id="1773"/>
    <lineage>
        <taxon>Bacteria</taxon>
        <taxon>Bacillati</taxon>
        <taxon>Actinomycetota</taxon>
        <taxon>Actinomycetes</taxon>
        <taxon>Mycobacteriales</taxon>
        <taxon>Mycobacteriaceae</taxon>
        <taxon>Mycobacterium</taxon>
        <taxon>Mycobacterium tuberculosis complex</taxon>
    </lineage>
</organism>
<dbReference type="EMBL" id="CQQC01002201">
    <property type="protein sequence ID" value="CNW59764.1"/>
    <property type="molecule type" value="Genomic_DNA"/>
</dbReference>
<evidence type="ECO:0000313" key="2">
    <source>
        <dbReference type="Proteomes" id="UP000039217"/>
    </source>
</evidence>
<name>A0A655FXE3_MYCTX</name>
<evidence type="ECO:0000313" key="1">
    <source>
        <dbReference type="EMBL" id="CNW59764.1"/>
    </source>
</evidence>
<sequence length="71" mass="7469">MASGTVSVPVMVSAAVVPASTIKASWLAMLNNSWPGICMPSNRIVAVCWLARALPTRLRAGSTRRAARNAC</sequence>
<dbReference type="Proteomes" id="UP000039217">
    <property type="component" value="Unassembled WGS sequence"/>
</dbReference>
<accession>A0A655FXE3</accession>
<protein>
    <submittedName>
        <fullName evidence="1">Uncharacterized protein</fullName>
    </submittedName>
</protein>
<reference evidence="1 2" key="1">
    <citation type="submission" date="2015-03" db="EMBL/GenBank/DDBJ databases">
        <authorList>
            <consortium name="Pathogen Informatics"/>
        </authorList>
    </citation>
    <scope>NUCLEOTIDE SEQUENCE [LARGE SCALE GENOMIC DNA]</scope>
    <source>
        <strain evidence="1 2">D00501624</strain>
    </source>
</reference>